<feature type="coiled-coil region" evidence="5">
    <location>
        <begin position="160"/>
        <end position="232"/>
    </location>
</feature>
<evidence type="ECO:0000256" key="6">
    <source>
        <dbReference type="SAM" id="MobiDB-lite"/>
    </source>
</evidence>
<dbReference type="Gene3D" id="2.40.30.170">
    <property type="match status" value="1"/>
</dbReference>
<evidence type="ECO:0000259" key="10">
    <source>
        <dbReference type="Pfam" id="PF25963"/>
    </source>
</evidence>
<keyword evidence="3 7" id="KW-1133">Transmembrane helix</keyword>
<evidence type="ECO:0000313" key="12">
    <source>
        <dbReference type="Proteomes" id="UP000028725"/>
    </source>
</evidence>
<evidence type="ECO:0000256" key="4">
    <source>
        <dbReference type="ARBA" id="ARBA00023136"/>
    </source>
</evidence>
<keyword evidence="4 7" id="KW-0472">Membrane</keyword>
<evidence type="ECO:0000259" key="8">
    <source>
        <dbReference type="Pfam" id="PF25876"/>
    </source>
</evidence>
<dbReference type="OrthoDB" id="9811754at2"/>
<dbReference type="Pfam" id="PF25876">
    <property type="entry name" value="HH_MFP_RND"/>
    <property type="match status" value="1"/>
</dbReference>
<dbReference type="Pfam" id="PF25917">
    <property type="entry name" value="BSH_RND"/>
    <property type="match status" value="1"/>
</dbReference>
<dbReference type="SUPFAM" id="SSF111369">
    <property type="entry name" value="HlyD-like secretion proteins"/>
    <property type="match status" value="2"/>
</dbReference>
<evidence type="ECO:0000256" key="3">
    <source>
        <dbReference type="ARBA" id="ARBA00022989"/>
    </source>
</evidence>
<dbReference type="PATRIC" id="fig|394096.3.peg.1974"/>
<dbReference type="InterPro" id="IPR058624">
    <property type="entry name" value="MdtA-like_HH"/>
</dbReference>
<dbReference type="InterPro" id="IPR058625">
    <property type="entry name" value="MdtA-like_BSH"/>
</dbReference>
<dbReference type="AlphaFoldDB" id="A0A085WRZ0"/>
<feature type="transmembrane region" description="Helical" evidence="7">
    <location>
        <begin position="37"/>
        <end position="58"/>
    </location>
</feature>
<sequence length="420" mass="43081">MSSDSTVSQPLPAPTPLPKAPSASGEAAQKAAKGRRAFLVLGGVAALVLVSIGGYALLTHGQETTDDAQIEADVVPISSRVAGAVLTVHVKDNQTVKAGDVLVELDPVDLQARLAQAQAELATAKAQADAARAQEQVAASSAKGGLHSAKAVLSGSSVAVSSADAQVAAAQAALDRSQAEAHRTELDLTRFRQLREAGAISQQQLDNAQAAYDSAQAALLQARANLTAAQESKRAAISKVAEAEGRVAQTENVDAQVAAAHASTELAEARVRAAEAAVALAENQVRYTHIVAPADGIVSKLGVHTGQLVNLGTPVAELVPAQTYVVANFKETQIGGMHPGDHVKVAIDAFPGHDLEGSVESLSAGTGARFSLLPPDNASGNFVKVVQRVPVRIAWKSPPDVPLRAGLSAEVTVYVGKNGQ</sequence>
<reference evidence="11 12" key="1">
    <citation type="submission" date="2014-04" db="EMBL/GenBank/DDBJ databases">
        <title>Genome assembly of Hyalangium minutum DSM 14724.</title>
        <authorList>
            <person name="Sharma G."/>
            <person name="Subramanian S."/>
        </authorList>
    </citation>
    <scope>NUCLEOTIDE SEQUENCE [LARGE SCALE GENOMIC DNA]</scope>
    <source>
        <strain evidence="11 12">DSM 14724</strain>
    </source>
</reference>
<evidence type="ECO:0000259" key="9">
    <source>
        <dbReference type="Pfam" id="PF25917"/>
    </source>
</evidence>
<proteinExistence type="predicted"/>
<organism evidence="11 12">
    <name type="scientific">Hyalangium minutum</name>
    <dbReference type="NCBI Taxonomy" id="394096"/>
    <lineage>
        <taxon>Bacteria</taxon>
        <taxon>Pseudomonadati</taxon>
        <taxon>Myxococcota</taxon>
        <taxon>Myxococcia</taxon>
        <taxon>Myxococcales</taxon>
        <taxon>Cystobacterineae</taxon>
        <taxon>Archangiaceae</taxon>
        <taxon>Hyalangium</taxon>
    </lineage>
</organism>
<comment type="subcellular location">
    <subcellularLocation>
        <location evidence="1">Membrane</location>
        <topology evidence="1">Single-pass membrane protein</topology>
    </subcellularLocation>
</comment>
<dbReference type="Proteomes" id="UP000028725">
    <property type="component" value="Unassembled WGS sequence"/>
</dbReference>
<dbReference type="EMBL" id="JMCB01000003">
    <property type="protein sequence ID" value="KFE70453.1"/>
    <property type="molecule type" value="Genomic_DNA"/>
</dbReference>
<dbReference type="Gene3D" id="2.40.50.100">
    <property type="match status" value="1"/>
</dbReference>
<feature type="domain" description="Multidrug resistance protein MdtA-like barrel-sandwich hybrid" evidence="9">
    <location>
        <begin position="74"/>
        <end position="316"/>
    </location>
</feature>
<dbReference type="Gene3D" id="1.10.287.470">
    <property type="entry name" value="Helix hairpin bin"/>
    <property type="match status" value="2"/>
</dbReference>
<name>A0A085WRZ0_9BACT</name>
<dbReference type="GO" id="GO:0016020">
    <property type="term" value="C:membrane"/>
    <property type="evidence" value="ECO:0007669"/>
    <property type="project" value="UniProtKB-SubCell"/>
</dbReference>
<feature type="domain" description="Multidrug resistance protein MdtA-like alpha-helical hairpin" evidence="8">
    <location>
        <begin position="167"/>
        <end position="230"/>
    </location>
</feature>
<dbReference type="PANTHER" id="PTHR30386:SF26">
    <property type="entry name" value="TRANSPORT PROTEIN COMB"/>
    <property type="match status" value="1"/>
</dbReference>
<protein>
    <submittedName>
        <fullName evidence="11">Membrane fusion component of tripartite multidrug resistance system</fullName>
    </submittedName>
</protein>
<accession>A0A085WRZ0</accession>
<dbReference type="RefSeq" id="WP_044185563.1">
    <property type="nucleotide sequence ID" value="NZ_JMCB01000003.1"/>
</dbReference>
<dbReference type="Pfam" id="PF25963">
    <property type="entry name" value="Beta-barrel_AAEA"/>
    <property type="match status" value="1"/>
</dbReference>
<keyword evidence="12" id="KW-1185">Reference proteome</keyword>
<dbReference type="GO" id="GO:0055085">
    <property type="term" value="P:transmembrane transport"/>
    <property type="evidence" value="ECO:0007669"/>
    <property type="project" value="InterPro"/>
</dbReference>
<feature type="domain" description="p-hydroxybenzoic acid efflux pump subunit AaeA-like beta-barrel" evidence="10">
    <location>
        <begin position="324"/>
        <end position="413"/>
    </location>
</feature>
<keyword evidence="5" id="KW-0175">Coiled coil</keyword>
<evidence type="ECO:0000256" key="1">
    <source>
        <dbReference type="ARBA" id="ARBA00004167"/>
    </source>
</evidence>
<dbReference type="PRINTS" id="PR01490">
    <property type="entry name" value="RTXTOXIND"/>
</dbReference>
<comment type="caution">
    <text evidence="11">The sequence shown here is derived from an EMBL/GenBank/DDBJ whole genome shotgun (WGS) entry which is preliminary data.</text>
</comment>
<dbReference type="InterPro" id="IPR050739">
    <property type="entry name" value="MFP"/>
</dbReference>
<evidence type="ECO:0000256" key="5">
    <source>
        <dbReference type="SAM" id="Coils"/>
    </source>
</evidence>
<evidence type="ECO:0000313" key="11">
    <source>
        <dbReference type="EMBL" id="KFE70453.1"/>
    </source>
</evidence>
<dbReference type="STRING" id="394096.DB31_5495"/>
<evidence type="ECO:0000256" key="2">
    <source>
        <dbReference type="ARBA" id="ARBA00022692"/>
    </source>
</evidence>
<dbReference type="PANTHER" id="PTHR30386">
    <property type="entry name" value="MEMBRANE FUSION SUBUNIT OF EMRAB-TOLC MULTIDRUG EFFLUX PUMP"/>
    <property type="match status" value="1"/>
</dbReference>
<feature type="region of interest" description="Disordered" evidence="6">
    <location>
        <begin position="1"/>
        <end position="28"/>
    </location>
</feature>
<gene>
    <name evidence="11" type="ORF">DB31_5495</name>
</gene>
<keyword evidence="2 7" id="KW-0812">Transmembrane</keyword>
<evidence type="ECO:0000256" key="7">
    <source>
        <dbReference type="SAM" id="Phobius"/>
    </source>
</evidence>
<dbReference type="InterPro" id="IPR058634">
    <property type="entry name" value="AaeA-lik-b-barrel"/>
</dbReference>